<feature type="transmembrane region" description="Helical" evidence="1">
    <location>
        <begin position="37"/>
        <end position="58"/>
    </location>
</feature>
<dbReference type="Proteomes" id="UP000318483">
    <property type="component" value="Plasmid unnamed3"/>
</dbReference>
<keyword evidence="1" id="KW-0812">Transmembrane</keyword>
<dbReference type="AlphaFoldDB" id="A0A5B8IYU3"/>
<dbReference type="EMBL" id="CP042264">
    <property type="protein sequence ID" value="QDY71292.1"/>
    <property type="molecule type" value="Genomic_DNA"/>
</dbReference>
<keyword evidence="3" id="KW-1185">Reference proteome</keyword>
<keyword evidence="1" id="KW-1133">Transmembrane helix</keyword>
<geneLocation type="plasmid" evidence="2 3">
    <name>unnamed3</name>
</geneLocation>
<dbReference type="OrthoDB" id="7872565at2"/>
<dbReference type="KEGG" id="lit:FPZ52_15615"/>
<proteinExistence type="predicted"/>
<reference evidence="2 3" key="1">
    <citation type="submission" date="2019-07" db="EMBL/GenBank/DDBJ databases">
        <title>Litoreibacter alkalisoli sp. nov., isolated from saline-alkaline soil.</title>
        <authorList>
            <person name="Wang S."/>
            <person name="Xu L."/>
            <person name="Xing Y.-T."/>
            <person name="Sun J.-Q."/>
        </authorList>
    </citation>
    <scope>NUCLEOTIDE SEQUENCE [LARGE SCALE GENOMIC DNA]</scope>
    <source>
        <strain evidence="2 3">LN3S51</strain>
        <plasmid evidence="2 3">unnamed3</plasmid>
    </source>
</reference>
<name>A0A5B8IYU3_9RHOB</name>
<protein>
    <submittedName>
        <fullName evidence="2">Uncharacterized protein</fullName>
    </submittedName>
</protein>
<accession>A0A5B8IYU3</accession>
<organism evidence="2 3">
    <name type="scientific">Qingshengfaniella alkalisoli</name>
    <dbReference type="NCBI Taxonomy" id="2599296"/>
    <lineage>
        <taxon>Bacteria</taxon>
        <taxon>Pseudomonadati</taxon>
        <taxon>Pseudomonadota</taxon>
        <taxon>Alphaproteobacteria</taxon>
        <taxon>Rhodobacterales</taxon>
        <taxon>Paracoccaceae</taxon>
        <taxon>Qingshengfaniella</taxon>
    </lineage>
</organism>
<sequence length="61" mass="6619">MPDFMLSSLTATIIFVAGCLAGMQYRRVWKAEGPRWQLWVFGIVAGAAFLTVGFIPLAGAN</sequence>
<keyword evidence="1" id="KW-0472">Membrane</keyword>
<keyword evidence="2" id="KW-0614">Plasmid</keyword>
<evidence type="ECO:0000313" key="3">
    <source>
        <dbReference type="Proteomes" id="UP000318483"/>
    </source>
</evidence>
<gene>
    <name evidence="2" type="ORF">FPZ52_15615</name>
</gene>
<evidence type="ECO:0000256" key="1">
    <source>
        <dbReference type="SAM" id="Phobius"/>
    </source>
</evidence>
<evidence type="ECO:0000313" key="2">
    <source>
        <dbReference type="EMBL" id="QDY71292.1"/>
    </source>
</evidence>
<dbReference type="RefSeq" id="WP_146366708.1">
    <property type="nucleotide sequence ID" value="NZ_CP042264.1"/>
</dbReference>